<comment type="caution">
    <text evidence="1">The sequence shown here is derived from an EMBL/GenBank/DDBJ whole genome shotgun (WGS) entry which is preliminary data.</text>
</comment>
<organism evidence="1">
    <name type="scientific">marine sediment metagenome</name>
    <dbReference type="NCBI Taxonomy" id="412755"/>
    <lineage>
        <taxon>unclassified sequences</taxon>
        <taxon>metagenomes</taxon>
        <taxon>ecological metagenomes</taxon>
    </lineage>
</organism>
<reference evidence="1" key="1">
    <citation type="journal article" date="2015" name="Nature">
        <title>Complex archaea that bridge the gap between prokaryotes and eukaryotes.</title>
        <authorList>
            <person name="Spang A."/>
            <person name="Saw J.H."/>
            <person name="Jorgensen S.L."/>
            <person name="Zaremba-Niedzwiedzka K."/>
            <person name="Martijn J."/>
            <person name="Lind A.E."/>
            <person name="van Eijk R."/>
            <person name="Schleper C."/>
            <person name="Guy L."/>
            <person name="Ettema T.J."/>
        </authorList>
    </citation>
    <scope>NUCLEOTIDE SEQUENCE</scope>
</reference>
<evidence type="ECO:0000313" key="1">
    <source>
        <dbReference type="EMBL" id="KKL93974.1"/>
    </source>
</evidence>
<protein>
    <submittedName>
        <fullName evidence="1">Uncharacterized protein</fullName>
    </submittedName>
</protein>
<name>A0A0F9G5D2_9ZZZZ</name>
<feature type="non-terminal residue" evidence="1">
    <location>
        <position position="178"/>
    </location>
</feature>
<sequence>MNYFRFSCDTNVLISSSFYFHFRSLREVFKEETYELSIYIMRYFERLYIRTGVKFGFLIQSTLKEINERKLMILKRKLEERYRKDKIKFKKALNEMSAALNKINDNLARILLIFQKGKAYFKDKRVKKIYNKVEAMYNDFKDKSINLTESIEKKVSNHIDKFFTNFCKEKEDLKKIEV</sequence>
<dbReference type="AlphaFoldDB" id="A0A0F9G5D2"/>
<proteinExistence type="predicted"/>
<dbReference type="EMBL" id="LAZR01019048">
    <property type="protein sequence ID" value="KKL93974.1"/>
    <property type="molecule type" value="Genomic_DNA"/>
</dbReference>
<accession>A0A0F9G5D2</accession>
<gene>
    <name evidence="1" type="ORF">LCGC14_1869300</name>
</gene>